<reference evidence="2 3" key="1">
    <citation type="submission" date="2016-06" db="EMBL/GenBank/DDBJ databases">
        <title>Complete genome sequence of a deep-branching marine Gamma Proteobacterium Woeseia oceani type strain XK5.</title>
        <authorList>
            <person name="Mu D."/>
            <person name="Du Z."/>
        </authorList>
    </citation>
    <scope>NUCLEOTIDE SEQUENCE [LARGE SCALE GENOMIC DNA]</scope>
    <source>
        <strain evidence="2 3">XK5</strain>
    </source>
</reference>
<feature type="chain" id="PRO_5008260004" description="Nuclear transport factor 2 family protein" evidence="1">
    <location>
        <begin position="26"/>
        <end position="155"/>
    </location>
</feature>
<dbReference type="KEGG" id="woc:BA177_00620"/>
<name>A0A193LBS2_9GAMM</name>
<organism evidence="2 3">
    <name type="scientific">Woeseia oceani</name>
    <dbReference type="NCBI Taxonomy" id="1548547"/>
    <lineage>
        <taxon>Bacteria</taxon>
        <taxon>Pseudomonadati</taxon>
        <taxon>Pseudomonadota</taxon>
        <taxon>Gammaproteobacteria</taxon>
        <taxon>Woeseiales</taxon>
        <taxon>Woeseiaceae</taxon>
        <taxon>Woeseia</taxon>
    </lineage>
</organism>
<dbReference type="EMBL" id="CP016268">
    <property type="protein sequence ID" value="ANO49918.1"/>
    <property type="molecule type" value="Genomic_DNA"/>
</dbReference>
<dbReference type="AlphaFoldDB" id="A0A193LBS2"/>
<sequence>MLNSLSQYRVTGSLVLLLIGLFACGEPPAAPEQAVRAWIAGAEEEAESKDRAALKARIATSYTDARGYERADLDRLFRIMFLRQNAIALLVDIESITIHQETAADVVLKVAMAGSNNSMLGFSADAYRFELELQLEDDDWLLSGARWGELGNELR</sequence>
<evidence type="ECO:0000313" key="3">
    <source>
        <dbReference type="Proteomes" id="UP000092695"/>
    </source>
</evidence>
<protein>
    <recommendedName>
        <fullName evidence="4">Nuclear transport factor 2 family protein</fullName>
    </recommendedName>
</protein>
<gene>
    <name evidence="2" type="ORF">BA177_00620</name>
</gene>
<dbReference type="RefSeq" id="WP_068611809.1">
    <property type="nucleotide sequence ID" value="NZ_CP016268.1"/>
</dbReference>
<keyword evidence="3" id="KW-1185">Reference proteome</keyword>
<dbReference type="Proteomes" id="UP000092695">
    <property type="component" value="Chromosome"/>
</dbReference>
<evidence type="ECO:0000256" key="1">
    <source>
        <dbReference type="SAM" id="SignalP"/>
    </source>
</evidence>
<evidence type="ECO:0000313" key="2">
    <source>
        <dbReference type="EMBL" id="ANO49918.1"/>
    </source>
</evidence>
<proteinExistence type="predicted"/>
<evidence type="ECO:0008006" key="4">
    <source>
        <dbReference type="Google" id="ProtNLM"/>
    </source>
</evidence>
<keyword evidence="1" id="KW-0732">Signal</keyword>
<feature type="signal peptide" evidence="1">
    <location>
        <begin position="1"/>
        <end position="25"/>
    </location>
</feature>
<accession>A0A193LBS2</accession>